<proteinExistence type="predicted"/>
<dbReference type="AlphaFoldDB" id="A0A5K1J817"/>
<sequence length="95" mass="11470">MKFKDSDIELFWIDPERFTPRRVPPDCRKALYRKLQILDAACDLRDLRIPPNNRLEKLKGDRAGQYSIRVNSQWRLCFAWTNKGPERIEFCDYHQ</sequence>
<reference evidence="1 2" key="1">
    <citation type="submission" date="2019-10" db="EMBL/GenBank/DDBJ databases">
        <authorList>
            <person name="Wolf R A."/>
        </authorList>
    </citation>
    <scope>NUCLEOTIDE SEQUENCE [LARGE SCALE GENOMIC DNA]</scope>
    <source>
        <strain evidence="1">Collinsella_aerofaciens_AK_138A</strain>
    </source>
</reference>
<name>A0A5K1J817_9ACTN</name>
<dbReference type="Gene3D" id="3.30.2310.20">
    <property type="entry name" value="RelE-like"/>
    <property type="match status" value="1"/>
</dbReference>
<dbReference type="PANTHER" id="PTHR40266:SF2">
    <property type="entry name" value="TOXIN HIGB-1"/>
    <property type="match status" value="1"/>
</dbReference>
<dbReference type="PANTHER" id="PTHR40266">
    <property type="entry name" value="TOXIN HIGB-1"/>
    <property type="match status" value="1"/>
</dbReference>
<gene>
    <name evidence="1" type="primary">higB-1</name>
    <name evidence="1" type="ORF">LMKDKBCB_02098</name>
</gene>
<evidence type="ECO:0000313" key="2">
    <source>
        <dbReference type="Proteomes" id="UP000330807"/>
    </source>
</evidence>
<dbReference type="Proteomes" id="UP000330807">
    <property type="component" value="Unassembled WGS sequence"/>
</dbReference>
<dbReference type="Pfam" id="PF05015">
    <property type="entry name" value="HigB-like_toxin"/>
    <property type="match status" value="1"/>
</dbReference>
<accession>A0A5K1J817</accession>
<evidence type="ECO:0000313" key="1">
    <source>
        <dbReference type="EMBL" id="VWL99407.1"/>
    </source>
</evidence>
<dbReference type="RefSeq" id="WP_156063783.1">
    <property type="nucleotide sequence ID" value="NZ_CABWIH010000043.1"/>
</dbReference>
<organism evidence="1 2">
    <name type="scientific">Collinsella aerofaciens</name>
    <dbReference type="NCBI Taxonomy" id="74426"/>
    <lineage>
        <taxon>Bacteria</taxon>
        <taxon>Bacillati</taxon>
        <taxon>Actinomycetota</taxon>
        <taxon>Coriobacteriia</taxon>
        <taxon>Coriobacteriales</taxon>
        <taxon>Coriobacteriaceae</taxon>
        <taxon>Collinsella</taxon>
    </lineage>
</organism>
<dbReference type="EMBL" id="CABWIH010000043">
    <property type="protein sequence ID" value="VWL99407.1"/>
    <property type="molecule type" value="Genomic_DNA"/>
</dbReference>
<dbReference type="InterPro" id="IPR035093">
    <property type="entry name" value="RelE/ParE_toxin_dom_sf"/>
</dbReference>
<dbReference type="InterPro" id="IPR007711">
    <property type="entry name" value="HigB-1"/>
</dbReference>
<dbReference type="SUPFAM" id="SSF143011">
    <property type="entry name" value="RelE-like"/>
    <property type="match status" value="1"/>
</dbReference>
<protein>
    <submittedName>
        <fullName evidence="1">Toxin HigB-1</fullName>
    </submittedName>
</protein>